<proteinExistence type="predicted"/>
<sequence length="84" mass="9073">MRKIILFLTASCFYIIGCSKDDDGPECDSCTVAGEKVEMCDNEDGTYTLSYAGETEKVTQEALDLLEVTAEDYLDLICALGAGS</sequence>
<evidence type="ECO:0000313" key="2">
    <source>
        <dbReference type="Proteomes" id="UP000310406"/>
    </source>
</evidence>
<dbReference type="OrthoDB" id="1190112at2"/>
<dbReference type="Proteomes" id="UP000310406">
    <property type="component" value="Unassembled WGS sequence"/>
</dbReference>
<dbReference type="RefSeq" id="WP_136565069.1">
    <property type="nucleotide sequence ID" value="NZ_JBNZAV010000001.1"/>
</dbReference>
<protein>
    <submittedName>
        <fullName evidence="1">Uncharacterized protein</fullName>
    </submittedName>
</protein>
<gene>
    <name evidence="1" type="ORF">EZV76_02865</name>
</gene>
<evidence type="ECO:0000313" key="1">
    <source>
        <dbReference type="EMBL" id="THV61285.1"/>
    </source>
</evidence>
<dbReference type="AlphaFoldDB" id="A0A4S8RVL4"/>
<organism evidence="1 2">
    <name type="scientific">Flagellimonas alvinocaridis</name>
    <dbReference type="NCBI Taxonomy" id="2530200"/>
    <lineage>
        <taxon>Bacteria</taxon>
        <taxon>Pseudomonadati</taxon>
        <taxon>Bacteroidota</taxon>
        <taxon>Flavobacteriia</taxon>
        <taxon>Flavobacteriales</taxon>
        <taxon>Flavobacteriaceae</taxon>
        <taxon>Flagellimonas</taxon>
    </lineage>
</organism>
<comment type="caution">
    <text evidence="1">The sequence shown here is derived from an EMBL/GenBank/DDBJ whole genome shotgun (WGS) entry which is preliminary data.</text>
</comment>
<keyword evidence="2" id="KW-1185">Reference proteome</keyword>
<dbReference type="EMBL" id="SNTZ01000001">
    <property type="protein sequence ID" value="THV61285.1"/>
    <property type="molecule type" value="Genomic_DNA"/>
</dbReference>
<accession>A0A4S8RVL4</accession>
<reference evidence="1 2" key="1">
    <citation type="submission" date="2019-03" db="EMBL/GenBank/DDBJ databases">
        <title>Muricauda SCR12 sp.nov, a marine bacterium isolated from Pacific Ocean:the Okinawa trough.</title>
        <authorList>
            <person name="Liu L."/>
        </authorList>
    </citation>
    <scope>NUCLEOTIDE SEQUENCE [LARGE SCALE GENOMIC DNA]</scope>
    <source>
        <strain evidence="1 2">SCR12</strain>
    </source>
</reference>
<name>A0A4S8RVL4_9FLAO</name>